<dbReference type="InParanoid" id="A0A316YQ78"/>
<evidence type="ECO:0000256" key="12">
    <source>
        <dbReference type="ARBA" id="ARBA00023006"/>
    </source>
</evidence>
<feature type="domain" description="MRH" evidence="20">
    <location>
        <begin position="37"/>
        <end position="205"/>
    </location>
</feature>
<evidence type="ECO:0000256" key="4">
    <source>
        <dbReference type="ARBA" id="ARBA00004614"/>
    </source>
</evidence>
<comment type="similarity">
    <text evidence="5">Belongs to the ATG27 family.</text>
</comment>
<sequence length="306" mass="33138">MRRFQRSGLLAASFVVFAASAGRGADDGNLSMAQVNADCKNVQAGHYTFDLSKLPFPVDIKSSEDTPPTMTTTQISMNLCDLLPHEAVPDDEQCPKGARVCMKVINEKKGQPDRVTQVISTAAAEGDDADAFKWSTDLGRSLEGSEKALSLDMKGLMYGEKRQRTQVQLLCDRTKAPDAKPEFDKYDREDGLLKITWATPHACAVSMGGRKGASGGNTGRGGDGSGSSSGGGVLSSFFSWFFFLVFVGGAAYLAIGLWRNYNEYGVIELPNKDFWREAPYIAQDMGRHVYRTVSGQGSGRGAYEPV</sequence>
<dbReference type="RefSeq" id="XP_025378898.1">
    <property type="nucleotide sequence ID" value="XM_025521108.1"/>
</dbReference>
<keyword evidence="15 18" id="KW-0472">Membrane</keyword>
<keyword evidence="11 18" id="KW-1133">Transmembrane helix</keyword>
<dbReference type="GO" id="GO:0006914">
    <property type="term" value="P:autophagy"/>
    <property type="evidence" value="ECO:0007669"/>
    <property type="project" value="UniProtKB-KW"/>
</dbReference>
<evidence type="ECO:0000256" key="13">
    <source>
        <dbReference type="ARBA" id="ARBA00023034"/>
    </source>
</evidence>
<protein>
    <recommendedName>
        <fullName evidence="6">Autophagy-related protein 27</fullName>
    </recommendedName>
</protein>
<evidence type="ECO:0000256" key="15">
    <source>
        <dbReference type="ARBA" id="ARBA00023136"/>
    </source>
</evidence>
<dbReference type="STRING" id="215250.A0A316YQ78"/>
<evidence type="ECO:0000313" key="21">
    <source>
        <dbReference type="EMBL" id="PWN91700.1"/>
    </source>
</evidence>
<dbReference type="InterPro" id="IPR018939">
    <property type="entry name" value="Autophagy-rel_prot_27"/>
</dbReference>
<evidence type="ECO:0000256" key="10">
    <source>
        <dbReference type="ARBA" id="ARBA00022927"/>
    </source>
</evidence>
<dbReference type="Pfam" id="PF09451">
    <property type="entry name" value="ATG27"/>
    <property type="match status" value="1"/>
</dbReference>
<feature type="signal peptide" evidence="19">
    <location>
        <begin position="1"/>
        <end position="24"/>
    </location>
</feature>
<evidence type="ECO:0000256" key="3">
    <source>
        <dbReference type="ARBA" id="ARBA00004472"/>
    </source>
</evidence>
<dbReference type="PROSITE" id="PS51914">
    <property type="entry name" value="MRH"/>
    <property type="match status" value="1"/>
</dbReference>
<evidence type="ECO:0000256" key="1">
    <source>
        <dbReference type="ARBA" id="ARBA00004304"/>
    </source>
</evidence>
<accession>A0A316YQ78</accession>
<evidence type="ECO:0000256" key="18">
    <source>
        <dbReference type="SAM" id="Phobius"/>
    </source>
</evidence>
<keyword evidence="14" id="KW-0496">Mitochondrion</keyword>
<evidence type="ECO:0000256" key="11">
    <source>
        <dbReference type="ARBA" id="ARBA00022989"/>
    </source>
</evidence>
<dbReference type="InterPro" id="IPR009011">
    <property type="entry name" value="Man6P_isomerase_rcpt-bd_dom_sf"/>
</dbReference>
<evidence type="ECO:0000256" key="8">
    <source>
        <dbReference type="ARBA" id="ARBA00022692"/>
    </source>
</evidence>
<gene>
    <name evidence="21" type="ORF">FA10DRAFT_265544</name>
</gene>
<keyword evidence="9 19" id="KW-0732">Signal</keyword>
<keyword evidence="12" id="KW-0072">Autophagy</keyword>
<dbReference type="Proteomes" id="UP000245768">
    <property type="component" value="Unassembled WGS sequence"/>
</dbReference>
<evidence type="ECO:0000259" key="20">
    <source>
        <dbReference type="PROSITE" id="PS51914"/>
    </source>
</evidence>
<dbReference type="EMBL" id="KZ819635">
    <property type="protein sequence ID" value="PWN91700.1"/>
    <property type="molecule type" value="Genomic_DNA"/>
</dbReference>
<evidence type="ECO:0000256" key="14">
    <source>
        <dbReference type="ARBA" id="ARBA00023128"/>
    </source>
</evidence>
<dbReference type="GO" id="GO:0000139">
    <property type="term" value="C:Golgi membrane"/>
    <property type="evidence" value="ECO:0007669"/>
    <property type="project" value="UniProtKB-SubCell"/>
</dbReference>
<evidence type="ECO:0000256" key="7">
    <source>
        <dbReference type="ARBA" id="ARBA00022448"/>
    </source>
</evidence>
<dbReference type="GO" id="GO:0015031">
    <property type="term" value="P:protein transport"/>
    <property type="evidence" value="ECO:0007669"/>
    <property type="project" value="UniProtKB-KW"/>
</dbReference>
<name>A0A316YQ78_9BASI</name>
<feature type="chain" id="PRO_5016255782" description="Autophagy-related protein 27" evidence="19">
    <location>
        <begin position="25"/>
        <end position="306"/>
    </location>
</feature>
<dbReference type="SUPFAM" id="SSF50911">
    <property type="entry name" value="Mannose 6-phosphate receptor domain"/>
    <property type="match status" value="1"/>
</dbReference>
<comment type="subcellular location">
    <subcellularLocation>
        <location evidence="2">Cytoplasmic vesicle membrane</location>
        <topology evidence="2">Single-pass type I membrane protein</topology>
    </subcellularLocation>
    <subcellularLocation>
        <location evidence="4">Golgi apparatus membrane</location>
        <topology evidence="4">Single-pass type I membrane protein</topology>
    </subcellularLocation>
    <subcellularLocation>
        <location evidence="1">Mitochondrion membrane</location>
        <topology evidence="1">Single-pass membrane protein</topology>
    </subcellularLocation>
    <subcellularLocation>
        <location evidence="3">Preautophagosomal structure membrane</location>
        <topology evidence="3">Single-pass type I membrane protein</topology>
    </subcellularLocation>
</comment>
<feature type="transmembrane region" description="Helical" evidence="18">
    <location>
        <begin position="237"/>
        <end position="258"/>
    </location>
</feature>
<dbReference type="GO" id="GO:0030659">
    <property type="term" value="C:cytoplasmic vesicle membrane"/>
    <property type="evidence" value="ECO:0007669"/>
    <property type="project" value="UniProtKB-SubCell"/>
</dbReference>
<evidence type="ECO:0000256" key="2">
    <source>
        <dbReference type="ARBA" id="ARBA00004358"/>
    </source>
</evidence>
<dbReference type="GeneID" id="37043024"/>
<dbReference type="InterPro" id="IPR044865">
    <property type="entry name" value="MRH_dom"/>
</dbReference>
<evidence type="ECO:0000256" key="17">
    <source>
        <dbReference type="ARBA" id="ARBA00023329"/>
    </source>
</evidence>
<dbReference type="Gene3D" id="2.70.130.10">
    <property type="entry name" value="Mannose-6-phosphate receptor binding domain"/>
    <property type="match status" value="1"/>
</dbReference>
<dbReference type="GO" id="GO:0034045">
    <property type="term" value="C:phagophore assembly site membrane"/>
    <property type="evidence" value="ECO:0007669"/>
    <property type="project" value="UniProtKB-SubCell"/>
</dbReference>
<keyword evidence="10" id="KW-0653">Protein transport</keyword>
<keyword evidence="7" id="KW-0813">Transport</keyword>
<keyword evidence="8 18" id="KW-0812">Transmembrane</keyword>
<dbReference type="OrthoDB" id="29460at2759"/>
<evidence type="ECO:0000256" key="6">
    <source>
        <dbReference type="ARBA" id="ARBA00013776"/>
    </source>
</evidence>
<proteinExistence type="inferred from homology"/>
<dbReference type="PANTHER" id="PTHR15071">
    <property type="entry name" value="MANNOSE-6-PHOSPHATE RECEPTOR FAMILY MEMBER"/>
    <property type="match status" value="1"/>
</dbReference>
<evidence type="ECO:0000256" key="5">
    <source>
        <dbReference type="ARBA" id="ARBA00005363"/>
    </source>
</evidence>
<keyword evidence="17" id="KW-0968">Cytoplasmic vesicle</keyword>
<evidence type="ECO:0000256" key="9">
    <source>
        <dbReference type="ARBA" id="ARBA00022729"/>
    </source>
</evidence>
<reference evidence="21 22" key="1">
    <citation type="journal article" date="2018" name="Mol. Biol. Evol.">
        <title>Broad Genomic Sampling Reveals a Smut Pathogenic Ancestry of the Fungal Clade Ustilaginomycotina.</title>
        <authorList>
            <person name="Kijpornyongpan T."/>
            <person name="Mondo S.J."/>
            <person name="Barry K."/>
            <person name="Sandor L."/>
            <person name="Lee J."/>
            <person name="Lipzen A."/>
            <person name="Pangilinan J."/>
            <person name="LaButti K."/>
            <person name="Hainaut M."/>
            <person name="Henrissat B."/>
            <person name="Grigoriev I.V."/>
            <person name="Spatafora J.W."/>
            <person name="Aime M.C."/>
        </authorList>
    </citation>
    <scope>NUCLEOTIDE SEQUENCE [LARGE SCALE GENOMIC DNA]</scope>
    <source>
        <strain evidence="21 22">MCA 4198</strain>
    </source>
</reference>
<organism evidence="21 22">
    <name type="scientific">Acaromyces ingoldii</name>
    <dbReference type="NCBI Taxonomy" id="215250"/>
    <lineage>
        <taxon>Eukaryota</taxon>
        <taxon>Fungi</taxon>
        <taxon>Dikarya</taxon>
        <taxon>Basidiomycota</taxon>
        <taxon>Ustilaginomycotina</taxon>
        <taxon>Exobasidiomycetes</taxon>
        <taxon>Exobasidiales</taxon>
        <taxon>Cryptobasidiaceae</taxon>
        <taxon>Acaromyces</taxon>
    </lineage>
</organism>
<dbReference type="AlphaFoldDB" id="A0A316YQ78"/>
<keyword evidence="22" id="KW-1185">Reference proteome</keyword>
<dbReference type="PANTHER" id="PTHR15071:SF13">
    <property type="entry name" value="AUTOPHAGY-RELATED PROTEIN 27"/>
    <property type="match status" value="1"/>
</dbReference>
<evidence type="ECO:0000256" key="19">
    <source>
        <dbReference type="SAM" id="SignalP"/>
    </source>
</evidence>
<keyword evidence="13" id="KW-0333">Golgi apparatus</keyword>
<evidence type="ECO:0000256" key="16">
    <source>
        <dbReference type="ARBA" id="ARBA00023157"/>
    </source>
</evidence>
<evidence type="ECO:0000313" key="22">
    <source>
        <dbReference type="Proteomes" id="UP000245768"/>
    </source>
</evidence>
<keyword evidence="16" id="KW-1015">Disulfide bond</keyword>
<dbReference type="GO" id="GO:0031966">
    <property type="term" value="C:mitochondrial membrane"/>
    <property type="evidence" value="ECO:0007669"/>
    <property type="project" value="UniProtKB-SubCell"/>
</dbReference>